<reference evidence="1 2" key="1">
    <citation type="submission" date="2016-02" db="EMBL/GenBank/DDBJ databases">
        <title>Genome analysis of coral dinoflagellate symbionts highlights evolutionary adaptations to a symbiotic lifestyle.</title>
        <authorList>
            <person name="Aranda M."/>
            <person name="Li Y."/>
            <person name="Liew Y.J."/>
            <person name="Baumgarten S."/>
            <person name="Simakov O."/>
            <person name="Wilson M."/>
            <person name="Piel J."/>
            <person name="Ashoor H."/>
            <person name="Bougouffa S."/>
            <person name="Bajic V.B."/>
            <person name="Ryu T."/>
            <person name="Ravasi T."/>
            <person name="Bayer T."/>
            <person name="Micklem G."/>
            <person name="Kim H."/>
            <person name="Bhak J."/>
            <person name="Lajeunesse T.C."/>
            <person name="Voolstra C.R."/>
        </authorList>
    </citation>
    <scope>NUCLEOTIDE SEQUENCE [LARGE SCALE GENOMIC DNA]</scope>
    <source>
        <strain evidence="1 2">CCMP2467</strain>
    </source>
</reference>
<gene>
    <name evidence="1" type="primary">Setd4</name>
    <name evidence="1" type="ORF">AK812_SmicGene22995</name>
</gene>
<dbReference type="Proteomes" id="UP000186817">
    <property type="component" value="Unassembled WGS sequence"/>
</dbReference>
<proteinExistence type="predicted"/>
<dbReference type="InterPro" id="IPR050600">
    <property type="entry name" value="SETD3_SETD6_MTase"/>
</dbReference>
<dbReference type="Gene3D" id="3.90.1410.10">
    <property type="entry name" value="set domain protein methyltransferase, domain 1"/>
    <property type="match status" value="1"/>
</dbReference>
<dbReference type="InterPro" id="IPR046341">
    <property type="entry name" value="SET_dom_sf"/>
</dbReference>
<dbReference type="SUPFAM" id="SSF82199">
    <property type="entry name" value="SET domain"/>
    <property type="match status" value="1"/>
</dbReference>
<dbReference type="PANTHER" id="PTHR13271">
    <property type="entry name" value="UNCHARACTERIZED PUTATIVE METHYLTRANSFERASE"/>
    <property type="match status" value="1"/>
</dbReference>
<accession>A0A1Q9DIC0</accession>
<evidence type="ECO:0000313" key="1">
    <source>
        <dbReference type="EMBL" id="OLP94931.1"/>
    </source>
</evidence>
<sequence>MLSQVSEKEKVDLERLLWAHALVSTRAIGASIDACALIPGVDLANHSPEPNADLTVAGLPGLRSGRATVVGHGKIWEHGSAGLVTRRPLEAGEAVRISYGKYPNQRFLLDYGFSLGEANPRGDEEKVDLA</sequence>
<comment type="caution">
    <text evidence="1">The sequence shown here is derived from an EMBL/GenBank/DDBJ whole genome shotgun (WGS) entry which is preliminary data.</text>
</comment>
<dbReference type="GO" id="GO:0016279">
    <property type="term" value="F:protein-lysine N-methyltransferase activity"/>
    <property type="evidence" value="ECO:0007669"/>
    <property type="project" value="TreeGrafter"/>
</dbReference>
<dbReference type="OMA" id="GHGKIWE"/>
<organism evidence="1 2">
    <name type="scientific">Symbiodinium microadriaticum</name>
    <name type="common">Dinoflagellate</name>
    <name type="synonym">Zooxanthella microadriatica</name>
    <dbReference type="NCBI Taxonomy" id="2951"/>
    <lineage>
        <taxon>Eukaryota</taxon>
        <taxon>Sar</taxon>
        <taxon>Alveolata</taxon>
        <taxon>Dinophyceae</taxon>
        <taxon>Suessiales</taxon>
        <taxon>Symbiodiniaceae</taxon>
        <taxon>Symbiodinium</taxon>
    </lineage>
</organism>
<keyword evidence="2" id="KW-1185">Reference proteome</keyword>
<evidence type="ECO:0000313" key="2">
    <source>
        <dbReference type="Proteomes" id="UP000186817"/>
    </source>
</evidence>
<dbReference type="EMBL" id="LSRX01000522">
    <property type="protein sequence ID" value="OLP94931.1"/>
    <property type="molecule type" value="Genomic_DNA"/>
</dbReference>
<dbReference type="PANTHER" id="PTHR13271:SF154">
    <property type="entry name" value="GRIP DOMAIN-CONTAINING PROTEIN"/>
    <property type="match status" value="1"/>
</dbReference>
<name>A0A1Q9DIC0_SYMMI</name>
<dbReference type="OrthoDB" id="341421at2759"/>
<protein>
    <submittedName>
        <fullName evidence="1">SET domain-containing protein 4</fullName>
    </submittedName>
</protein>
<dbReference type="CDD" id="cd10527">
    <property type="entry name" value="SET_LSMT"/>
    <property type="match status" value="1"/>
</dbReference>
<dbReference type="AlphaFoldDB" id="A0A1Q9DIC0"/>